<dbReference type="InterPro" id="IPR011050">
    <property type="entry name" value="Pectin_lyase_fold/virulence"/>
</dbReference>
<evidence type="ECO:0000313" key="4">
    <source>
        <dbReference type="EMBL" id="TGV04175.1"/>
    </source>
</evidence>
<dbReference type="PANTHER" id="PTHR36453:SF1">
    <property type="entry name" value="RIGHT HANDED BETA HELIX DOMAIN-CONTAINING PROTEIN"/>
    <property type="match status" value="1"/>
</dbReference>
<dbReference type="InterPro" id="IPR012334">
    <property type="entry name" value="Pectin_lyas_fold"/>
</dbReference>
<dbReference type="NCBIfam" id="TIGR04183">
    <property type="entry name" value="Por_Secre_tail"/>
    <property type="match status" value="1"/>
</dbReference>
<feature type="signal peptide" evidence="2">
    <location>
        <begin position="1"/>
        <end position="24"/>
    </location>
</feature>
<dbReference type="InterPro" id="IPR006626">
    <property type="entry name" value="PbH1"/>
</dbReference>
<dbReference type="SMART" id="SM00606">
    <property type="entry name" value="CBD_IV"/>
    <property type="match status" value="1"/>
</dbReference>
<dbReference type="Pfam" id="PF18962">
    <property type="entry name" value="Por_Secre_tail"/>
    <property type="match status" value="1"/>
</dbReference>
<organism evidence="4 5">
    <name type="scientific">Flavivirga rizhaonensis</name>
    <dbReference type="NCBI Taxonomy" id="2559571"/>
    <lineage>
        <taxon>Bacteria</taxon>
        <taxon>Pseudomonadati</taxon>
        <taxon>Bacteroidota</taxon>
        <taxon>Flavobacteriia</taxon>
        <taxon>Flavobacteriales</taxon>
        <taxon>Flavobacteriaceae</taxon>
        <taxon>Flavivirga</taxon>
    </lineage>
</organism>
<protein>
    <submittedName>
        <fullName evidence="4">Carbohydrate-binding protein</fullName>
    </submittedName>
</protein>
<dbReference type="CDD" id="cd04080">
    <property type="entry name" value="CBM6_cellulase-like"/>
    <property type="match status" value="1"/>
</dbReference>
<reference evidence="4 5" key="1">
    <citation type="submission" date="2019-04" db="EMBL/GenBank/DDBJ databases">
        <authorList>
            <person name="Liu A."/>
        </authorList>
    </citation>
    <scope>NUCLEOTIDE SEQUENCE [LARGE SCALE GENOMIC DNA]</scope>
    <source>
        <strain evidence="4 5">RZ03</strain>
    </source>
</reference>
<dbReference type="InterPro" id="IPR005084">
    <property type="entry name" value="CBM6"/>
</dbReference>
<comment type="caution">
    <text evidence="4">The sequence shown here is derived from an EMBL/GenBank/DDBJ whole genome shotgun (WGS) entry which is preliminary data.</text>
</comment>
<name>A0A4S1E1F6_9FLAO</name>
<dbReference type="Proteomes" id="UP000307602">
    <property type="component" value="Unassembled WGS sequence"/>
</dbReference>
<dbReference type="OrthoDB" id="9763537at2"/>
<evidence type="ECO:0000259" key="3">
    <source>
        <dbReference type="PROSITE" id="PS51175"/>
    </source>
</evidence>
<keyword evidence="5" id="KW-1185">Reference proteome</keyword>
<feature type="domain" description="CBM6" evidence="3">
    <location>
        <begin position="786"/>
        <end position="926"/>
    </location>
</feature>
<dbReference type="InterPro" id="IPR006584">
    <property type="entry name" value="Cellulose-bd_IV"/>
</dbReference>
<dbReference type="InterPro" id="IPR026444">
    <property type="entry name" value="Secre_tail"/>
</dbReference>
<evidence type="ECO:0000313" key="5">
    <source>
        <dbReference type="Proteomes" id="UP000307602"/>
    </source>
</evidence>
<dbReference type="SUPFAM" id="SSF51126">
    <property type="entry name" value="Pectin lyase-like"/>
    <property type="match status" value="1"/>
</dbReference>
<dbReference type="GO" id="GO:0030246">
    <property type="term" value="F:carbohydrate binding"/>
    <property type="evidence" value="ECO:0007669"/>
    <property type="project" value="InterPro"/>
</dbReference>
<feature type="chain" id="PRO_5020628939" evidence="2">
    <location>
        <begin position="25"/>
        <end position="1159"/>
    </location>
</feature>
<proteinExistence type="predicted"/>
<dbReference type="InterPro" id="IPR008979">
    <property type="entry name" value="Galactose-bd-like_sf"/>
</dbReference>
<dbReference type="Gene3D" id="2.160.20.10">
    <property type="entry name" value="Single-stranded right-handed beta-helix, Pectin lyase-like"/>
    <property type="match status" value="2"/>
</dbReference>
<keyword evidence="1 2" id="KW-0732">Signal</keyword>
<evidence type="ECO:0000256" key="2">
    <source>
        <dbReference type="SAM" id="SignalP"/>
    </source>
</evidence>
<gene>
    <name evidence="4" type="ORF">EM932_03285</name>
</gene>
<dbReference type="AlphaFoldDB" id="A0A4S1E1F6"/>
<dbReference type="EMBL" id="SRSO01000003">
    <property type="protein sequence ID" value="TGV04175.1"/>
    <property type="molecule type" value="Genomic_DNA"/>
</dbReference>
<dbReference type="SMART" id="SM00710">
    <property type="entry name" value="PbH1"/>
    <property type="match status" value="7"/>
</dbReference>
<dbReference type="Gene3D" id="2.60.120.260">
    <property type="entry name" value="Galactose-binding domain-like"/>
    <property type="match status" value="1"/>
</dbReference>
<sequence>MKKFKYCMFIVVMMAMSYCKTALGQVIYVSPNGNDSNSGSISSPYKTLEKAFGEVASNNSIREINFRAGTYNFDKSIELNSDHSGELNNPLIIKAYQDEKVTFSSNTVIPFESFKKLEEMSSQVISKVPVNSQSEIYVANLSGSNFFQNLDEGKYGVISWNGYSLPVAQWPNKGFGYMETIVEEGPFTRFLKPGESPPPYSFESPSGGKFIMENSCAMDLTLLNEDLQNSEDIALEGYFTNDWYYDRNFLARVNVDTKEMQLLKHTRYGVRDEHTLPRRFKLFNAISQLDMPGEWYYDKKSKLFFIWPIQPINENTPIVQVNNITLFKGSNVKHINFEKINFSGFGFAAIDINNSEYISIKGCSFSSSQNGRGVNLKRNMHATINGCNFFDLFNAFAIDGREENFLNLIEEHNVATNNHIYNCSIKGYGLVGFGGIGGYFANNLIHNVNGGLSFNGNDHVIEYNEIYNSGFAMGDWNSIYFGGNLSYFGNKVQYNFFHHFPETPGAHPITAVRGDDGCSGLSMNNNIFYKTGRGGADGSGPDVHVEGNVGIDIQFIWSTFQSPYEAISKEQNLINFVEEHERMQQEIAAGTLSVNEKNNYLGRAELVFGTEGWKNNNIWIAKYPNFSKIFDLTDPESHPWTQSYSTLKNNYISGGKIPYVNYHGHNPNKTIGDIINNMPTTAEIEAPVAFNPNDAFENPSALDFRFKSSFTPMSGFEKWDFERVGLVIDSYRKTTPDKSEYRNKVLTKYNNVPSTGGALDLAKINLRYPDPAYFEVLTSSKNKIPGIIEAESYDEGCNGVAFYDVDEANKGGQYRSNAVDIENTSDTNGTYHVGYINDGEWMDYTVSVESTDEYELEARVASSNATGQFLIMFDSIDKTGAIAVPSTGGLQNWTTVSENISLDAGKYVMRFYAEKGGFNINWIKLTRKSDVSDDSYTIKTTGETCPDEDNGQIKIVAKNVGSYVANFNGGADINFTNEWTIEDIAPGTYDLCITNTATSVEQCYSLQIEEGTSVTGKTSIKSNKVAIDITDGTAPFDVSVNGEMVLQTSSKSFSVVANYGDSIEVKTSVACEGALTKTMDGIVTVSPNPTNGDFEIELSIPLKDVTVELYNVYSQLISTKTYKVNNGKIQLDINNKPAGIYFAVVQLDKKPKVLKIMKK</sequence>
<accession>A0A4S1E1F6</accession>
<evidence type="ECO:0000256" key="1">
    <source>
        <dbReference type="ARBA" id="ARBA00022729"/>
    </source>
</evidence>
<dbReference type="PROSITE" id="PS51175">
    <property type="entry name" value="CBM6"/>
    <property type="match status" value="1"/>
</dbReference>
<dbReference type="RefSeq" id="WP_135875455.1">
    <property type="nucleotide sequence ID" value="NZ_SRSO01000003.1"/>
</dbReference>
<dbReference type="Pfam" id="PF03422">
    <property type="entry name" value="CBM_6"/>
    <property type="match status" value="1"/>
</dbReference>
<dbReference type="PANTHER" id="PTHR36453">
    <property type="entry name" value="SECRETED PROTEIN-RELATED"/>
    <property type="match status" value="1"/>
</dbReference>
<dbReference type="SUPFAM" id="SSF49785">
    <property type="entry name" value="Galactose-binding domain-like"/>
    <property type="match status" value="1"/>
</dbReference>